<evidence type="ECO:0000313" key="2">
    <source>
        <dbReference type="EMBL" id="CAE7216492.1"/>
    </source>
</evidence>
<gene>
    <name evidence="2" type="primary">p20</name>
    <name evidence="2" type="ORF">SNAT2548_LOCUS7641</name>
</gene>
<dbReference type="OrthoDB" id="630895at2759"/>
<dbReference type="AlphaFoldDB" id="A0A812JYH5"/>
<dbReference type="InterPro" id="IPR000182">
    <property type="entry name" value="GNAT_dom"/>
</dbReference>
<dbReference type="PANTHER" id="PTHR43792">
    <property type="entry name" value="GNAT FAMILY, PUTATIVE (AFU_ORTHOLOGUE AFUA_3G00765)-RELATED-RELATED"/>
    <property type="match status" value="1"/>
</dbReference>
<dbReference type="GO" id="GO:0016747">
    <property type="term" value="F:acyltransferase activity, transferring groups other than amino-acyl groups"/>
    <property type="evidence" value="ECO:0007669"/>
    <property type="project" value="InterPro"/>
</dbReference>
<organism evidence="2 3">
    <name type="scientific">Symbiodinium natans</name>
    <dbReference type="NCBI Taxonomy" id="878477"/>
    <lineage>
        <taxon>Eukaryota</taxon>
        <taxon>Sar</taxon>
        <taxon>Alveolata</taxon>
        <taxon>Dinophyceae</taxon>
        <taxon>Suessiales</taxon>
        <taxon>Symbiodiniaceae</taxon>
        <taxon>Symbiodinium</taxon>
    </lineage>
</organism>
<protein>
    <submittedName>
        <fullName evidence="2">p20 protein</fullName>
    </submittedName>
</protein>
<dbReference type="InterPro" id="IPR016181">
    <property type="entry name" value="Acyl_CoA_acyltransferase"/>
</dbReference>
<evidence type="ECO:0000313" key="3">
    <source>
        <dbReference type="Proteomes" id="UP000604046"/>
    </source>
</evidence>
<dbReference type="PANTHER" id="PTHR43792:SF1">
    <property type="entry name" value="N-ACETYLTRANSFERASE DOMAIN-CONTAINING PROTEIN"/>
    <property type="match status" value="1"/>
</dbReference>
<reference evidence="2" key="1">
    <citation type="submission" date="2021-02" db="EMBL/GenBank/DDBJ databases">
        <authorList>
            <person name="Dougan E. K."/>
            <person name="Rhodes N."/>
            <person name="Thang M."/>
            <person name="Chan C."/>
        </authorList>
    </citation>
    <scope>NUCLEOTIDE SEQUENCE</scope>
</reference>
<accession>A0A812JYH5</accession>
<comment type="caution">
    <text evidence="2">The sequence shown here is derived from an EMBL/GenBank/DDBJ whole genome shotgun (WGS) entry which is preliminary data.</text>
</comment>
<keyword evidence="3" id="KW-1185">Reference proteome</keyword>
<dbReference type="InterPro" id="IPR051531">
    <property type="entry name" value="N-acetyltransferase"/>
</dbReference>
<evidence type="ECO:0000259" key="1">
    <source>
        <dbReference type="PROSITE" id="PS51186"/>
    </source>
</evidence>
<dbReference type="PROSITE" id="PS51186">
    <property type="entry name" value="GNAT"/>
    <property type="match status" value="1"/>
</dbReference>
<proteinExistence type="predicted"/>
<feature type="domain" description="N-acetyltransferase" evidence="1">
    <location>
        <begin position="21"/>
        <end position="154"/>
    </location>
</feature>
<dbReference type="Proteomes" id="UP000604046">
    <property type="component" value="Unassembled WGS sequence"/>
</dbReference>
<dbReference type="SUPFAM" id="SSF55729">
    <property type="entry name" value="Acyl-CoA N-acyltransferases (Nat)"/>
    <property type="match status" value="1"/>
</dbReference>
<name>A0A812JYH5_9DINO</name>
<dbReference type="Gene3D" id="3.40.630.30">
    <property type="match status" value="1"/>
</dbReference>
<dbReference type="EMBL" id="CAJNDS010000537">
    <property type="protein sequence ID" value="CAE7216492.1"/>
    <property type="molecule type" value="Genomic_DNA"/>
</dbReference>
<sequence length="154" mass="17452">MAHVFDRAQDPPSAGFATERLRLRPFAEKDLESFAAYRRDPEVARFQSWDAEAYTLEKAKQLFETSCQEFNVPGTWYQMAVADAETDELVGDCAIHFLEDGQQVEIGYTLAREHQGKGFAREAVDSLVHFLFFVLKKRRIAATTDVLNARSVTG</sequence>
<dbReference type="Pfam" id="PF13302">
    <property type="entry name" value="Acetyltransf_3"/>
    <property type="match status" value="1"/>
</dbReference>